<dbReference type="Proteomes" id="UP000035909">
    <property type="component" value="Unassembled WGS sequence"/>
</dbReference>
<evidence type="ECO:0000313" key="3">
    <source>
        <dbReference type="Proteomes" id="UP000035909"/>
    </source>
</evidence>
<evidence type="ECO:0000259" key="1">
    <source>
        <dbReference type="Pfam" id="PF04471"/>
    </source>
</evidence>
<dbReference type="GO" id="GO:0004519">
    <property type="term" value="F:endonuclease activity"/>
    <property type="evidence" value="ECO:0007669"/>
    <property type="project" value="InterPro"/>
</dbReference>
<dbReference type="Pfam" id="PF04471">
    <property type="entry name" value="Mrr_cat"/>
    <property type="match status" value="1"/>
</dbReference>
<feature type="domain" description="Restriction endonuclease type IV Mrr" evidence="1">
    <location>
        <begin position="186"/>
        <end position="308"/>
    </location>
</feature>
<comment type="caution">
    <text evidence="2">The sequence shown here is derived from an EMBL/GenBank/DDBJ whole genome shotgun (WGS) entry which is preliminary data.</text>
</comment>
<dbReference type="InterPro" id="IPR011856">
    <property type="entry name" value="tRNA_endonuc-like_dom_sf"/>
</dbReference>
<dbReference type="RefSeq" id="WP_047884549.1">
    <property type="nucleotide sequence ID" value="NZ_CP071326.1"/>
</dbReference>
<keyword evidence="3" id="KW-1185">Reference proteome</keyword>
<dbReference type="GO" id="GO:0003677">
    <property type="term" value="F:DNA binding"/>
    <property type="evidence" value="ECO:0007669"/>
    <property type="project" value="InterPro"/>
</dbReference>
<dbReference type="SUPFAM" id="SSF52980">
    <property type="entry name" value="Restriction endonuclease-like"/>
    <property type="match status" value="1"/>
</dbReference>
<dbReference type="InterPro" id="IPR011335">
    <property type="entry name" value="Restrct_endonuc-II-like"/>
</dbReference>
<dbReference type="OrthoDB" id="7057984at2"/>
<dbReference type="AlphaFoldDB" id="A0A0J1HFK9"/>
<evidence type="ECO:0000313" key="2">
    <source>
        <dbReference type="EMBL" id="KLV10384.1"/>
    </source>
</evidence>
<name>A0A0J1HFK9_9GAMM</name>
<organism evidence="2 3">
    <name type="scientific">Photobacterium ganghwense</name>
    <dbReference type="NCBI Taxonomy" id="320778"/>
    <lineage>
        <taxon>Bacteria</taxon>
        <taxon>Pseudomonadati</taxon>
        <taxon>Pseudomonadota</taxon>
        <taxon>Gammaproteobacteria</taxon>
        <taxon>Vibrionales</taxon>
        <taxon>Vibrionaceae</taxon>
        <taxon>Photobacterium</taxon>
    </lineage>
</organism>
<dbReference type="InterPro" id="IPR007560">
    <property type="entry name" value="Restrct_endonuc_IV_Mrr"/>
</dbReference>
<reference evidence="2 3" key="1">
    <citation type="submission" date="2015-05" db="EMBL/GenBank/DDBJ databases">
        <title>Photobacterium galathea sp. nov.</title>
        <authorList>
            <person name="Machado H."/>
            <person name="Gram L."/>
        </authorList>
    </citation>
    <scope>NUCLEOTIDE SEQUENCE [LARGE SCALE GENOMIC DNA]</scope>
    <source>
        <strain evidence="2 3">DSM 22954</strain>
    </source>
</reference>
<dbReference type="GO" id="GO:0009307">
    <property type="term" value="P:DNA restriction-modification system"/>
    <property type="evidence" value="ECO:0007669"/>
    <property type="project" value="InterPro"/>
</dbReference>
<proteinExistence type="predicted"/>
<dbReference type="PATRIC" id="fig|320778.3.peg.1618"/>
<dbReference type="Gene3D" id="3.40.1350.10">
    <property type="match status" value="1"/>
</dbReference>
<gene>
    <name evidence="2" type="ORF">ABT57_07480</name>
</gene>
<dbReference type="STRING" id="320778.ABT57_07480"/>
<dbReference type="EMBL" id="LDOU01000006">
    <property type="protein sequence ID" value="KLV10384.1"/>
    <property type="molecule type" value="Genomic_DNA"/>
</dbReference>
<protein>
    <recommendedName>
        <fullName evidence="1">Restriction endonuclease type IV Mrr domain-containing protein</fullName>
    </recommendedName>
</protein>
<sequence>MTVWAFNGCNENKEKGLLLGSLKAGKSRFGWSQDENHNLLIKNNWTDWHSRQLFLLEIKEDDWIVHINVPTWGRCVAAKVVSRYGFDEGLECSWGTDFRHFFSIDIESIIEFERRDPNVLPTVNLNPRYRYHRIHAQEDFYTSINNIKSNKVNLSEGENKEEYHLKQSTYSYLKELTVLIQSMNKSKNLERFLAKVFRKMPNVIDVEENGFGWGTDYGADLIVTVKSQLVLSDMETKMIIQIKSYSGDHTDLSAIDQIRTGLEKYNGDIGLLITTGEKTESLEKKAMEVSDNIGCPIDILSGDDVARFVIKYAPDLIFDMGVLA</sequence>
<accession>A0A0J1HFK9</accession>